<organism evidence="2 4">
    <name type="scientific">Devosia psychrophila</name>
    <dbReference type="NCBI Taxonomy" id="728005"/>
    <lineage>
        <taxon>Bacteria</taxon>
        <taxon>Pseudomonadati</taxon>
        <taxon>Pseudomonadota</taxon>
        <taxon>Alphaproteobacteria</taxon>
        <taxon>Hyphomicrobiales</taxon>
        <taxon>Devosiaceae</taxon>
        <taxon>Devosia</taxon>
    </lineage>
</organism>
<evidence type="ECO:0000313" key="2">
    <source>
        <dbReference type="EMBL" id="SFC79166.1"/>
    </source>
</evidence>
<proteinExistence type="predicted"/>
<name>A0A0F5PVD9_9HYPH</name>
<dbReference type="Proteomes" id="UP000033519">
    <property type="component" value="Unassembled WGS sequence"/>
</dbReference>
<dbReference type="Proteomes" id="UP000182258">
    <property type="component" value="Unassembled WGS sequence"/>
</dbReference>
<dbReference type="EMBL" id="LAPV01000153">
    <property type="protein sequence ID" value="KKC31794.1"/>
    <property type="molecule type" value="Genomic_DNA"/>
</dbReference>
<accession>A0A0F5PVD9</accession>
<protein>
    <submittedName>
        <fullName evidence="2">Uncharacterized protein</fullName>
    </submittedName>
</protein>
<reference evidence="1 3" key="1">
    <citation type="submission" date="2015-03" db="EMBL/GenBank/DDBJ databases">
        <authorList>
            <person name="Lepp D."/>
            <person name="Hassan Y.I."/>
            <person name="Li X.-Z."/>
            <person name="Zhou T."/>
        </authorList>
    </citation>
    <scope>NUCLEOTIDE SEQUENCE [LARGE SCALE GENOMIC DNA]</scope>
    <source>
        <strain evidence="1 3">Cr7-05</strain>
    </source>
</reference>
<dbReference type="AlphaFoldDB" id="A0A0F5PVD9"/>
<keyword evidence="3" id="KW-1185">Reference proteome</keyword>
<reference evidence="2 4" key="2">
    <citation type="submission" date="2016-10" db="EMBL/GenBank/DDBJ databases">
        <authorList>
            <person name="de Groot N.N."/>
        </authorList>
    </citation>
    <scope>NUCLEOTIDE SEQUENCE [LARGE SCALE GENOMIC DNA]</scope>
    <source>
        <strain evidence="2 4">CGMCC 1.10210</strain>
    </source>
</reference>
<evidence type="ECO:0000313" key="1">
    <source>
        <dbReference type="EMBL" id="KKC31794.1"/>
    </source>
</evidence>
<dbReference type="PATRIC" id="fig|728005.3.peg.1693"/>
<gene>
    <name evidence="2" type="ORF">SAMN04488059_11167</name>
    <name evidence="1" type="ORF">WH91_17360</name>
</gene>
<sequence>MNLSWFSLTNSQRNALHNLCQHGPCDLPRELGEQLTNLGLAEPLTRGGYCVSPLGMTIPPATMQ</sequence>
<evidence type="ECO:0000313" key="3">
    <source>
        <dbReference type="Proteomes" id="UP000033519"/>
    </source>
</evidence>
<evidence type="ECO:0000313" key="4">
    <source>
        <dbReference type="Proteomes" id="UP000182258"/>
    </source>
</evidence>
<dbReference type="EMBL" id="FOMB01000011">
    <property type="protein sequence ID" value="SFC79166.1"/>
    <property type="molecule type" value="Genomic_DNA"/>
</dbReference>